<protein>
    <recommendedName>
        <fullName evidence="4">LexA-binding, inner membrane-associated hydrolase</fullName>
    </recommendedName>
</protein>
<dbReference type="EMBL" id="RAPO01000002">
    <property type="protein sequence ID" value="RKD95809.1"/>
    <property type="molecule type" value="Genomic_DNA"/>
</dbReference>
<feature type="transmembrane region" description="Helical" evidence="1">
    <location>
        <begin position="152"/>
        <end position="171"/>
    </location>
</feature>
<dbReference type="AlphaFoldDB" id="A0A3R7E062"/>
<dbReference type="OrthoDB" id="204671at2157"/>
<proteinExistence type="predicted"/>
<dbReference type="Proteomes" id="UP000283805">
    <property type="component" value="Unassembled WGS sequence"/>
</dbReference>
<keyword evidence="1" id="KW-0812">Transmembrane</keyword>
<evidence type="ECO:0000313" key="2">
    <source>
        <dbReference type="EMBL" id="RKD95809.1"/>
    </source>
</evidence>
<feature type="transmembrane region" description="Helical" evidence="1">
    <location>
        <begin position="51"/>
        <end position="70"/>
    </location>
</feature>
<name>A0A3R7E062_9EURY</name>
<dbReference type="RefSeq" id="WP_120245040.1">
    <property type="nucleotide sequence ID" value="NZ_RAPO01000002.1"/>
</dbReference>
<accession>A0A3R7E062</accession>
<feature type="transmembrane region" description="Helical" evidence="1">
    <location>
        <begin position="77"/>
        <end position="95"/>
    </location>
</feature>
<evidence type="ECO:0000256" key="1">
    <source>
        <dbReference type="SAM" id="Phobius"/>
    </source>
</evidence>
<evidence type="ECO:0000313" key="3">
    <source>
        <dbReference type="Proteomes" id="UP000283805"/>
    </source>
</evidence>
<keyword evidence="1" id="KW-0472">Membrane</keyword>
<reference evidence="2 3" key="1">
    <citation type="submission" date="2018-09" db="EMBL/GenBank/DDBJ databases">
        <title>Genomic Encyclopedia of Archaeal and Bacterial Type Strains, Phase II (KMG-II): from individual species to whole genera.</title>
        <authorList>
            <person name="Goeker M."/>
        </authorList>
    </citation>
    <scope>NUCLEOTIDE SEQUENCE [LARGE SCALE GENOMIC DNA]</scope>
    <source>
        <strain evidence="2 3">DSM 13151</strain>
    </source>
</reference>
<organism evidence="2 3">
    <name type="scientific">Halopiger aswanensis</name>
    <dbReference type="NCBI Taxonomy" id="148449"/>
    <lineage>
        <taxon>Archaea</taxon>
        <taxon>Methanobacteriati</taxon>
        <taxon>Methanobacteriota</taxon>
        <taxon>Stenosarchaea group</taxon>
        <taxon>Halobacteria</taxon>
        <taxon>Halobacteriales</taxon>
        <taxon>Natrialbaceae</taxon>
        <taxon>Halopiger</taxon>
    </lineage>
</organism>
<evidence type="ECO:0008006" key="4">
    <source>
        <dbReference type="Google" id="ProtNLM"/>
    </source>
</evidence>
<gene>
    <name evidence="2" type="ORF">ATJ93_2672</name>
</gene>
<sequence length="186" mass="19999">MMATTHVFAALALLAPVAYAAPEFATPLAVGAVLGGLAPDFDLPLEHRRTFHFPVLGLLVAVPTTVLATVAPSSATIALASFAVAAWLHAASDAIGGGPEMDPWNGRTERAVYDHARRRWIRPQRWIRYDGAPEDAALAIGLAVPALVVYDGWVTAVPLVGIVVSLAYALVRRRLVDWTADWNWLE</sequence>
<keyword evidence="1" id="KW-1133">Transmembrane helix</keyword>
<keyword evidence="3" id="KW-1185">Reference proteome</keyword>
<comment type="caution">
    <text evidence="2">The sequence shown here is derived from an EMBL/GenBank/DDBJ whole genome shotgun (WGS) entry which is preliminary data.</text>
</comment>